<dbReference type="InterPro" id="IPR011009">
    <property type="entry name" value="Kinase-like_dom_sf"/>
</dbReference>
<reference evidence="2 3" key="1">
    <citation type="submission" date="2018-08" db="EMBL/GenBank/DDBJ databases">
        <title>Paenibacillus sp. M4BSY-1, whole genome shotgun sequence.</title>
        <authorList>
            <person name="Tuo L."/>
        </authorList>
    </citation>
    <scope>NUCLEOTIDE SEQUENCE [LARGE SCALE GENOMIC DNA]</scope>
    <source>
        <strain evidence="2 3">M4BSY-1</strain>
    </source>
</reference>
<name>A0A371P7C4_9BACL</name>
<dbReference type="Pfam" id="PF01636">
    <property type="entry name" value="APH"/>
    <property type="match status" value="1"/>
</dbReference>
<dbReference type="InterPro" id="IPR051678">
    <property type="entry name" value="AGP_Transferase"/>
</dbReference>
<proteinExistence type="predicted"/>
<gene>
    <name evidence="2" type="ORF">DX130_19215</name>
</gene>
<accession>A0A371P7C4</accession>
<organism evidence="2 3">
    <name type="scientific">Paenibacillus paeoniae</name>
    <dbReference type="NCBI Taxonomy" id="2292705"/>
    <lineage>
        <taxon>Bacteria</taxon>
        <taxon>Bacillati</taxon>
        <taxon>Bacillota</taxon>
        <taxon>Bacilli</taxon>
        <taxon>Bacillales</taxon>
        <taxon>Paenibacillaceae</taxon>
        <taxon>Paenibacillus</taxon>
    </lineage>
</organism>
<dbReference type="AlphaFoldDB" id="A0A371P7C4"/>
<evidence type="ECO:0000313" key="3">
    <source>
        <dbReference type="Proteomes" id="UP000261905"/>
    </source>
</evidence>
<feature type="domain" description="Aminoglycoside phosphotransferase" evidence="1">
    <location>
        <begin position="28"/>
        <end position="260"/>
    </location>
</feature>
<dbReference type="GO" id="GO:0016740">
    <property type="term" value="F:transferase activity"/>
    <property type="evidence" value="ECO:0007669"/>
    <property type="project" value="UniProtKB-KW"/>
</dbReference>
<dbReference type="OrthoDB" id="334783at2"/>
<dbReference type="SUPFAM" id="SSF56112">
    <property type="entry name" value="Protein kinase-like (PK-like)"/>
    <property type="match status" value="1"/>
</dbReference>
<dbReference type="PANTHER" id="PTHR21310">
    <property type="entry name" value="AMINOGLYCOSIDE PHOSPHOTRANSFERASE-RELATED-RELATED"/>
    <property type="match status" value="1"/>
</dbReference>
<dbReference type="InterPro" id="IPR002575">
    <property type="entry name" value="Aminoglycoside_PTrfase"/>
</dbReference>
<keyword evidence="3" id="KW-1185">Reference proteome</keyword>
<keyword evidence="2" id="KW-0808">Transferase</keyword>
<dbReference type="EMBL" id="QUBQ01000004">
    <property type="protein sequence ID" value="REK71844.1"/>
    <property type="molecule type" value="Genomic_DNA"/>
</dbReference>
<dbReference type="Gene3D" id="3.30.200.20">
    <property type="entry name" value="Phosphorylase Kinase, domain 1"/>
    <property type="match status" value="1"/>
</dbReference>
<dbReference type="Gene3D" id="3.90.1200.10">
    <property type="match status" value="1"/>
</dbReference>
<evidence type="ECO:0000313" key="2">
    <source>
        <dbReference type="EMBL" id="REK71844.1"/>
    </source>
</evidence>
<sequence>MAKIQKQERESFAQIARKLNPAGELLEFRTLKGGVSASTTYIEVTEREGGAISRYVVRQHGEADLQRDPDIARHEFELVQQLERHGVAVAEPVLYDQSCDILPSPYMVAAFIEGCAELQPQQAVHYAEQLGDELANIHRVAISRAELPFLTDMYAAVADKLRSTPDRPDDSLSEGVIREALNKAWPSLQRNEGAILHGDYWPGNVLWKDGAIAAVIDWEDAAWGDPLSDVSNARLELLWSYGEEAMEAFTRQYRTDMPNLAYQSLPYWDLCAALRPASRLSSWGLEPDVERVMRKRHACFVAQALANRQ</sequence>
<comment type="caution">
    <text evidence="2">The sequence shown here is derived from an EMBL/GenBank/DDBJ whole genome shotgun (WGS) entry which is preliminary data.</text>
</comment>
<evidence type="ECO:0000259" key="1">
    <source>
        <dbReference type="Pfam" id="PF01636"/>
    </source>
</evidence>
<protein>
    <submittedName>
        <fullName evidence="2">Phosphotransferase family protein</fullName>
    </submittedName>
</protein>
<dbReference type="Proteomes" id="UP000261905">
    <property type="component" value="Unassembled WGS sequence"/>
</dbReference>
<dbReference type="RefSeq" id="WP_116048126.1">
    <property type="nucleotide sequence ID" value="NZ_QUBQ01000004.1"/>
</dbReference>